<evidence type="ECO:0000313" key="3">
    <source>
        <dbReference type="Proteomes" id="UP001595824"/>
    </source>
</evidence>
<evidence type="ECO:0000313" key="2">
    <source>
        <dbReference type="EMBL" id="MFC4329512.1"/>
    </source>
</evidence>
<protein>
    <submittedName>
        <fullName evidence="2">Uncharacterized protein</fullName>
    </submittedName>
</protein>
<gene>
    <name evidence="2" type="ORF">ACFPC0_17250</name>
</gene>
<feature type="compositionally biased region" description="Basic and acidic residues" evidence="1">
    <location>
        <begin position="112"/>
        <end position="138"/>
    </location>
</feature>
<proteinExistence type="predicted"/>
<feature type="region of interest" description="Disordered" evidence="1">
    <location>
        <begin position="112"/>
        <end position="152"/>
    </location>
</feature>
<reference evidence="3" key="1">
    <citation type="journal article" date="2019" name="Int. J. Syst. Evol. Microbiol.">
        <title>The Global Catalogue of Microorganisms (GCM) 10K type strain sequencing project: providing services to taxonomists for standard genome sequencing and annotation.</title>
        <authorList>
            <consortium name="The Broad Institute Genomics Platform"/>
            <consortium name="The Broad Institute Genome Sequencing Center for Infectious Disease"/>
            <person name="Wu L."/>
            <person name="Ma J."/>
        </authorList>
    </citation>
    <scope>NUCLEOTIDE SEQUENCE [LARGE SCALE GENOMIC DNA]</scope>
    <source>
        <strain evidence="3">PCU 347</strain>
    </source>
</reference>
<dbReference type="RefSeq" id="WP_381740011.1">
    <property type="nucleotide sequence ID" value="NZ_JBHSDP010000015.1"/>
</dbReference>
<dbReference type="EMBL" id="JBHSDP010000015">
    <property type="protein sequence ID" value="MFC4329512.1"/>
    <property type="molecule type" value="Genomic_DNA"/>
</dbReference>
<keyword evidence="3" id="KW-1185">Reference proteome</keyword>
<sequence>MCGLRTSAEVIDHLGAGRAAGIIEGTEIRDRRPAAGRKDRDRFICGKNKQNADKTMVVTNGGAQARQSGLVKLLAAGPAVEILADTGCQGPDAQTGGRVIMPPHRKFMKNSREWHEDTHERQCEAHSSRRIPVEHGIDPEELTGTYPSPRPS</sequence>
<comment type="caution">
    <text evidence="2">The sequence shown here is derived from an EMBL/GenBank/DDBJ whole genome shotgun (WGS) entry which is preliminary data.</text>
</comment>
<organism evidence="2 3">
    <name type="scientific">Streptomyces andamanensis</name>
    <dbReference type="NCBI Taxonomy" id="1565035"/>
    <lineage>
        <taxon>Bacteria</taxon>
        <taxon>Bacillati</taxon>
        <taxon>Actinomycetota</taxon>
        <taxon>Actinomycetes</taxon>
        <taxon>Kitasatosporales</taxon>
        <taxon>Streptomycetaceae</taxon>
        <taxon>Streptomyces</taxon>
    </lineage>
</organism>
<evidence type="ECO:0000256" key="1">
    <source>
        <dbReference type="SAM" id="MobiDB-lite"/>
    </source>
</evidence>
<name>A0ABV8TFP8_9ACTN</name>
<dbReference type="Proteomes" id="UP001595824">
    <property type="component" value="Unassembled WGS sequence"/>
</dbReference>
<accession>A0ABV8TFP8</accession>